<evidence type="ECO:0000256" key="1">
    <source>
        <dbReference type="SAM" id="Phobius"/>
    </source>
</evidence>
<keyword evidence="1" id="KW-1133">Transmembrane helix</keyword>
<protein>
    <submittedName>
        <fullName evidence="2">Uncharacterized protein</fullName>
    </submittedName>
</protein>
<sequence length="108" mass="12001">MKNSSRTASGITFCFINRAANGTPKMHKIASFAPIPVNPDVFTKFFIISWNSVFVSALFFPSLLFSRLLNSVSKSLVSGSLICVFPSFSLSFLTENITQICDREKCYT</sequence>
<accession>A0AAQ3RUN0</accession>
<dbReference type="Proteomes" id="UP001374535">
    <property type="component" value="Chromosome 6"/>
</dbReference>
<dbReference type="EMBL" id="CP144695">
    <property type="protein sequence ID" value="WVZ04996.1"/>
    <property type="molecule type" value="Genomic_DNA"/>
</dbReference>
<evidence type="ECO:0000313" key="2">
    <source>
        <dbReference type="EMBL" id="WVZ04996.1"/>
    </source>
</evidence>
<organism evidence="2 3">
    <name type="scientific">Vigna mungo</name>
    <name type="common">Black gram</name>
    <name type="synonym">Phaseolus mungo</name>
    <dbReference type="NCBI Taxonomy" id="3915"/>
    <lineage>
        <taxon>Eukaryota</taxon>
        <taxon>Viridiplantae</taxon>
        <taxon>Streptophyta</taxon>
        <taxon>Embryophyta</taxon>
        <taxon>Tracheophyta</taxon>
        <taxon>Spermatophyta</taxon>
        <taxon>Magnoliopsida</taxon>
        <taxon>eudicotyledons</taxon>
        <taxon>Gunneridae</taxon>
        <taxon>Pentapetalae</taxon>
        <taxon>rosids</taxon>
        <taxon>fabids</taxon>
        <taxon>Fabales</taxon>
        <taxon>Fabaceae</taxon>
        <taxon>Papilionoideae</taxon>
        <taxon>50 kb inversion clade</taxon>
        <taxon>NPAAA clade</taxon>
        <taxon>indigoferoid/millettioid clade</taxon>
        <taxon>Phaseoleae</taxon>
        <taxon>Vigna</taxon>
    </lineage>
</organism>
<name>A0AAQ3RUN0_VIGMU</name>
<dbReference type="AlphaFoldDB" id="A0AAQ3RUN0"/>
<keyword evidence="1" id="KW-0812">Transmembrane</keyword>
<gene>
    <name evidence="2" type="ORF">V8G54_018342</name>
</gene>
<evidence type="ECO:0000313" key="3">
    <source>
        <dbReference type="Proteomes" id="UP001374535"/>
    </source>
</evidence>
<keyword evidence="1" id="KW-0472">Membrane</keyword>
<feature type="transmembrane region" description="Helical" evidence="1">
    <location>
        <begin position="76"/>
        <end position="93"/>
    </location>
</feature>
<keyword evidence="3" id="KW-1185">Reference proteome</keyword>
<proteinExistence type="predicted"/>
<feature type="transmembrane region" description="Helical" evidence="1">
    <location>
        <begin position="45"/>
        <end position="64"/>
    </location>
</feature>
<reference evidence="2 3" key="1">
    <citation type="journal article" date="2023" name="Life. Sci Alliance">
        <title>Evolutionary insights into 3D genome organization and epigenetic landscape of Vigna mungo.</title>
        <authorList>
            <person name="Junaid A."/>
            <person name="Singh B."/>
            <person name="Bhatia S."/>
        </authorList>
    </citation>
    <scope>NUCLEOTIDE SEQUENCE [LARGE SCALE GENOMIC DNA]</scope>
    <source>
        <strain evidence="2">Urdbean</strain>
    </source>
</reference>